<dbReference type="SUPFAM" id="SSF48230">
    <property type="entry name" value="Chondroitin AC/alginate lyase"/>
    <property type="match status" value="1"/>
</dbReference>
<feature type="domain" description="Polysaccharide lyase 8 N-terminal alpha-helical" evidence="10">
    <location>
        <begin position="45"/>
        <end position="369"/>
    </location>
</feature>
<dbReference type="GO" id="GO:0005576">
    <property type="term" value="C:extracellular region"/>
    <property type="evidence" value="ECO:0007669"/>
    <property type="project" value="UniProtKB-SubCell"/>
</dbReference>
<dbReference type="PANTHER" id="PTHR38481:SF1">
    <property type="entry name" value="HYALURONATE LYASE"/>
    <property type="match status" value="1"/>
</dbReference>
<dbReference type="CDD" id="cd01083">
    <property type="entry name" value="GAG_Lyase"/>
    <property type="match status" value="1"/>
</dbReference>
<dbReference type="InterPro" id="IPR012970">
    <property type="entry name" value="Lyase_8_alpha_N"/>
</dbReference>
<dbReference type="STRING" id="1716141.STSP_67500"/>
<dbReference type="Gene3D" id="2.60.220.10">
    <property type="entry name" value="Polysaccharide lyase family 8-like, C-terminal"/>
    <property type="match status" value="1"/>
</dbReference>
<dbReference type="Pfam" id="PF02884">
    <property type="entry name" value="Lyase_8_C"/>
    <property type="match status" value="1"/>
</dbReference>
<keyword evidence="13" id="KW-1185">Reference proteome</keyword>
<dbReference type="Pfam" id="PF08124">
    <property type="entry name" value="Lyase_8_N"/>
    <property type="match status" value="1"/>
</dbReference>
<dbReference type="NCBIfam" id="NF033679">
    <property type="entry name" value="DNRLRE_dom"/>
    <property type="match status" value="1"/>
</dbReference>
<name>A0A177HGE8_9ACTN</name>
<comment type="subcellular location">
    <subcellularLocation>
        <location evidence="1">Secreted</location>
    </subcellularLocation>
</comment>
<dbReference type="GO" id="GO:0030246">
    <property type="term" value="F:carbohydrate binding"/>
    <property type="evidence" value="ECO:0007669"/>
    <property type="project" value="InterPro"/>
</dbReference>
<dbReference type="InterPro" id="IPR003159">
    <property type="entry name" value="Lyase_8_central_dom"/>
</dbReference>
<dbReference type="InterPro" id="IPR014718">
    <property type="entry name" value="GH-type_carb-bd"/>
</dbReference>
<keyword evidence="3" id="KW-0964">Secreted</keyword>
<dbReference type="PATRIC" id="fig|1716141.3.peg.7130"/>
<proteinExistence type="inferred from homology"/>
<evidence type="ECO:0000256" key="5">
    <source>
        <dbReference type="ARBA" id="ARBA00023239"/>
    </source>
</evidence>
<dbReference type="InterPro" id="IPR004103">
    <property type="entry name" value="Lyase_8_C"/>
</dbReference>
<organism evidence="12 13">
    <name type="scientific">Streptomyces jeddahensis</name>
    <dbReference type="NCBI Taxonomy" id="1716141"/>
    <lineage>
        <taxon>Bacteria</taxon>
        <taxon>Bacillati</taxon>
        <taxon>Actinomycetota</taxon>
        <taxon>Actinomycetes</taxon>
        <taxon>Kitasatosporales</taxon>
        <taxon>Streptomycetaceae</taxon>
        <taxon>Streptomyces</taxon>
    </lineage>
</organism>
<evidence type="ECO:0000256" key="3">
    <source>
        <dbReference type="ARBA" id="ARBA00022525"/>
    </source>
</evidence>
<dbReference type="InterPro" id="IPR011071">
    <property type="entry name" value="Lyase_8-like_C"/>
</dbReference>
<evidence type="ECO:0000313" key="13">
    <source>
        <dbReference type="Proteomes" id="UP000077381"/>
    </source>
</evidence>
<keyword evidence="4 7" id="KW-0732">Signal</keyword>
<evidence type="ECO:0000256" key="1">
    <source>
        <dbReference type="ARBA" id="ARBA00004613"/>
    </source>
</evidence>
<dbReference type="InterPro" id="IPR038970">
    <property type="entry name" value="Lyase_8"/>
</dbReference>
<evidence type="ECO:0000256" key="4">
    <source>
        <dbReference type="ARBA" id="ARBA00022729"/>
    </source>
</evidence>
<dbReference type="RefSeq" id="WP_067284714.1">
    <property type="nucleotide sequence ID" value="NZ_LOHS01000164.1"/>
</dbReference>
<dbReference type="Gene3D" id="1.50.10.100">
    <property type="entry name" value="Chondroitin AC/alginate lyase"/>
    <property type="match status" value="1"/>
</dbReference>
<feature type="active site" evidence="6">
    <location>
        <position position="319"/>
    </location>
</feature>
<dbReference type="AlphaFoldDB" id="A0A177HGE8"/>
<dbReference type="PROSITE" id="PS51318">
    <property type="entry name" value="TAT"/>
    <property type="match status" value="1"/>
</dbReference>
<feature type="domain" description="Carbohydrate-binding module family 96" evidence="11">
    <location>
        <begin position="806"/>
        <end position="964"/>
    </location>
</feature>
<dbReference type="GO" id="GO:0005975">
    <property type="term" value="P:carbohydrate metabolic process"/>
    <property type="evidence" value="ECO:0007669"/>
    <property type="project" value="InterPro"/>
</dbReference>
<gene>
    <name evidence="12" type="primary">xly_2</name>
    <name evidence="12" type="ORF">STSP_67500</name>
</gene>
<feature type="signal peptide" evidence="7">
    <location>
        <begin position="1"/>
        <end position="31"/>
    </location>
</feature>
<accession>A0A177HGE8</accession>
<dbReference type="SUPFAM" id="SSF74650">
    <property type="entry name" value="Galactose mutarotase-like"/>
    <property type="match status" value="1"/>
</dbReference>
<feature type="active site" evidence="6">
    <location>
        <position position="265"/>
    </location>
</feature>
<dbReference type="OrthoDB" id="6636047at2"/>
<keyword evidence="5 12" id="KW-0456">Lyase</keyword>
<evidence type="ECO:0000256" key="7">
    <source>
        <dbReference type="SAM" id="SignalP"/>
    </source>
</evidence>
<feature type="active site" evidence="6">
    <location>
        <position position="256"/>
    </location>
</feature>
<evidence type="ECO:0000259" key="10">
    <source>
        <dbReference type="Pfam" id="PF08124"/>
    </source>
</evidence>
<evidence type="ECO:0000313" key="12">
    <source>
        <dbReference type="EMBL" id="OAH09985.1"/>
    </source>
</evidence>
<dbReference type="Gene3D" id="2.70.98.10">
    <property type="match status" value="1"/>
</dbReference>
<sequence length="967" mass="101106">MSQISRRRLLRVAALTGVGLGLASVSRPAFAADEYDVLRERWVSKTIIGSGYDTSAEPFAGQLAQIGATASTLQSSMAPASSSLWPDLPIGSAYDSSNVTSCFTRLRTMAQAWALPGTGLTGDAGLLADIISGLDWTKANAYTPTTTTYDNWWDWQIGAPKPLLDTMALVYASLSSSQISGLLAAVDHFVPDSAVASYSGSSTGGNRVDLCQVLILRGILGKSPAKITTGRDALSPVFPLVRDDDGFYADGSFLQHHIVPYVGTYGQILINGMAGLLVLLTGSTWAVTDTGRQVLFDAAIAATAPFLFNGLMMDGQSGRAISRGIKSSGNPLGIQQDDHTRGHAMISGLLLLAEAASADEAARWKAMAKGWLQRDYWSPFLSDRSLQVPALARGQAVLDDTSIAPAAEPVASQVFGSMDRATHRRPGWAFAVAMCSARTTFYETGNGENLRGWHTNSGMTYWWGDTFGNGQYSDAFWPTVDPYRLPGTTVSRKPLADAEGGSFGRPVPTGAVWVGGATDGTYSAVGQDTRGLTSTLAAKKSWFCLDDQVVCLGAGITSSDGYAVETTIDNRNLGATSSTALTVDGTAQPTTLGWSATFTGASWAALKGFGGYVFPGGATFKALRESRTGSWHDINTDASTTSLTRPYVTLWFDHGTDPGSGSYAYILLPGATSATTAARAVSPTVSVLANTANVQAVTDSATGVTAANFFTAGAAGPITVSKPCSVLMRESGGTLSVSVSDPTRAATTVTVTIDRSGYATASGDAEIGVTGLDPITLVVEVGGSQGASRTITFGTGSAVTAGRPRSLAPTADAYVRDGSYAAANYGTDTTLVVKNTTAGYARRSFLKFDVSGLPAAPRRAVLWVYGRTADNGGNQSTVSAYSVSSDSWTETGLTWDRQPTLGTVLSSRPIGSVNDWVPLDVTAHVRSQYSGDGTATIALAQQAAGLVVLLNSRENAANQPFLHLITD</sequence>
<protein>
    <submittedName>
        <fullName evidence="12">Xanthan lyase</fullName>
        <ecNumber evidence="12">4.2.2.12</ecNumber>
    </submittedName>
</protein>
<dbReference type="InterPro" id="IPR006311">
    <property type="entry name" value="TAT_signal"/>
</dbReference>
<dbReference type="PANTHER" id="PTHR38481">
    <property type="entry name" value="HYALURONATE LYASE"/>
    <property type="match status" value="1"/>
</dbReference>
<evidence type="ECO:0000256" key="6">
    <source>
        <dbReference type="PIRSR" id="PIRSR638970-1"/>
    </source>
</evidence>
<dbReference type="EMBL" id="LOHS01000164">
    <property type="protein sequence ID" value="OAH09985.1"/>
    <property type="molecule type" value="Genomic_DNA"/>
</dbReference>
<dbReference type="Proteomes" id="UP000077381">
    <property type="component" value="Unassembled WGS sequence"/>
</dbReference>
<comment type="similarity">
    <text evidence="2">Belongs to the polysaccharide lyase 8 family.</text>
</comment>
<dbReference type="InterPro" id="IPR008929">
    <property type="entry name" value="Chondroitin_lyas"/>
</dbReference>
<feature type="domain" description="Polysaccharide lyase family 8 C-terminal" evidence="9">
    <location>
        <begin position="686"/>
        <end position="750"/>
    </location>
</feature>
<dbReference type="InterPro" id="IPR055372">
    <property type="entry name" value="CBM96"/>
</dbReference>
<evidence type="ECO:0000256" key="2">
    <source>
        <dbReference type="ARBA" id="ARBA00006699"/>
    </source>
</evidence>
<feature type="domain" description="Polysaccharide lyase family 8 central" evidence="8">
    <location>
        <begin position="413"/>
        <end position="671"/>
    </location>
</feature>
<dbReference type="GO" id="GO:0047492">
    <property type="term" value="F:xanthan lyase activity"/>
    <property type="evidence" value="ECO:0007669"/>
    <property type="project" value="UniProtKB-EC"/>
</dbReference>
<comment type="caution">
    <text evidence="12">The sequence shown here is derived from an EMBL/GenBank/DDBJ whole genome shotgun (WGS) entry which is preliminary data.</text>
</comment>
<evidence type="ECO:0000259" key="8">
    <source>
        <dbReference type="Pfam" id="PF02278"/>
    </source>
</evidence>
<dbReference type="Pfam" id="PF02278">
    <property type="entry name" value="Lyase_8"/>
    <property type="match status" value="1"/>
</dbReference>
<evidence type="ECO:0000259" key="9">
    <source>
        <dbReference type="Pfam" id="PF02884"/>
    </source>
</evidence>
<evidence type="ECO:0000259" key="11">
    <source>
        <dbReference type="Pfam" id="PF24517"/>
    </source>
</evidence>
<dbReference type="EC" id="4.2.2.12" evidence="12"/>
<dbReference type="InterPro" id="IPR011013">
    <property type="entry name" value="Gal_mutarotase_sf_dom"/>
</dbReference>
<dbReference type="SUPFAM" id="SSF49863">
    <property type="entry name" value="Hyaluronate lyase-like, C-terminal domain"/>
    <property type="match status" value="1"/>
</dbReference>
<feature type="chain" id="PRO_5008062802" evidence="7">
    <location>
        <begin position="32"/>
        <end position="967"/>
    </location>
</feature>
<reference evidence="12 13" key="1">
    <citation type="submission" date="2015-12" db="EMBL/GenBank/DDBJ databases">
        <title>Genome sequence of Streptomyces sp. G25.</title>
        <authorList>
            <person name="Poehlein A."/>
            <person name="Roettig A."/>
            <person name="Hiessl S."/>
            <person name="Hauschild P."/>
            <person name="Schauer J."/>
            <person name="Madkour M.H."/>
            <person name="Al-Ansari A.M."/>
            <person name="Almakishah N.H."/>
            <person name="Steinbuechel A."/>
            <person name="Daniel R."/>
        </authorList>
    </citation>
    <scope>NUCLEOTIDE SEQUENCE [LARGE SCALE GENOMIC DNA]</scope>
    <source>
        <strain evidence="13">G25(2015)</strain>
    </source>
</reference>
<dbReference type="Pfam" id="PF24517">
    <property type="entry name" value="CBM96"/>
    <property type="match status" value="1"/>
</dbReference>